<keyword evidence="3" id="KW-1185">Reference proteome</keyword>
<proteinExistence type="predicted"/>
<dbReference type="Gene3D" id="3.40.50.880">
    <property type="match status" value="1"/>
</dbReference>
<dbReference type="InterPro" id="IPR052158">
    <property type="entry name" value="INH-QAR"/>
</dbReference>
<evidence type="ECO:0000313" key="3">
    <source>
        <dbReference type="Proteomes" id="UP000815677"/>
    </source>
</evidence>
<dbReference type="PANTHER" id="PTHR43130:SF15">
    <property type="entry name" value="THIJ_PFPI FAMILY PROTEIN (AFU_ORTHOLOGUE AFUA_5G14240)"/>
    <property type="match status" value="1"/>
</dbReference>
<protein>
    <recommendedName>
        <fullName evidence="1">DJ-1/PfpI domain-containing protein</fullName>
    </recommendedName>
</protein>
<sequence>MPEIVTIAVCLSDEVTLSDFIPPVEILAGINLADHPFLGAAMGEVAIRVAFEYIAPTLDPVVSLFGKATPTFNPTMTYKDAIASGKQFDIIWVPAGPPADPTIPAGRIPQDEIDFIKQQTPNAKYVLSVCGGAYQLALAGVLSGKRATTNKQFFRIVAAMTPKDIEWVAKARWVIDGKIWTSSGVAAGSDMALAFVEHITNARVAKSIRGGIEIPKAGQDDDPFAAIHGLV</sequence>
<dbReference type="Pfam" id="PF01965">
    <property type="entry name" value="DJ-1_PfpI"/>
    <property type="match status" value="1"/>
</dbReference>
<evidence type="ECO:0000259" key="1">
    <source>
        <dbReference type="Pfam" id="PF01965"/>
    </source>
</evidence>
<evidence type="ECO:0000313" key="2">
    <source>
        <dbReference type="EMBL" id="GAT46874.1"/>
    </source>
</evidence>
<dbReference type="Proteomes" id="UP000815677">
    <property type="component" value="Unassembled WGS sequence"/>
</dbReference>
<gene>
    <name evidence="2" type="ORF">MCHLO_04373</name>
</gene>
<dbReference type="EMBL" id="DF842913">
    <property type="protein sequence ID" value="GAT46874.1"/>
    <property type="molecule type" value="Genomic_DNA"/>
</dbReference>
<reference evidence="2" key="1">
    <citation type="submission" date="2014-09" db="EMBL/GenBank/DDBJ databases">
        <title>Genome sequence of the luminous mushroom Mycena chlorophos for searching fungal bioluminescence genes.</title>
        <authorList>
            <person name="Tanaka Y."/>
            <person name="Kasuga D."/>
            <person name="Oba Y."/>
            <person name="Hase S."/>
            <person name="Sato K."/>
            <person name="Oba Y."/>
            <person name="Sakakibara Y."/>
        </authorList>
    </citation>
    <scope>NUCLEOTIDE SEQUENCE</scope>
</reference>
<name>A0ABQ0L6W4_MYCCL</name>
<feature type="domain" description="DJ-1/PfpI" evidence="1">
    <location>
        <begin position="6"/>
        <end position="197"/>
    </location>
</feature>
<accession>A0ABQ0L6W4</accession>
<dbReference type="InterPro" id="IPR002818">
    <property type="entry name" value="DJ-1/PfpI"/>
</dbReference>
<dbReference type="InterPro" id="IPR029062">
    <property type="entry name" value="Class_I_gatase-like"/>
</dbReference>
<organism evidence="2 3">
    <name type="scientific">Mycena chlorophos</name>
    <name type="common">Agaric fungus</name>
    <name type="synonym">Agaricus chlorophos</name>
    <dbReference type="NCBI Taxonomy" id="658473"/>
    <lineage>
        <taxon>Eukaryota</taxon>
        <taxon>Fungi</taxon>
        <taxon>Dikarya</taxon>
        <taxon>Basidiomycota</taxon>
        <taxon>Agaricomycotina</taxon>
        <taxon>Agaricomycetes</taxon>
        <taxon>Agaricomycetidae</taxon>
        <taxon>Agaricales</taxon>
        <taxon>Marasmiineae</taxon>
        <taxon>Mycenaceae</taxon>
        <taxon>Mycena</taxon>
    </lineage>
</organism>
<dbReference type="SUPFAM" id="SSF52317">
    <property type="entry name" value="Class I glutamine amidotransferase-like"/>
    <property type="match status" value="1"/>
</dbReference>
<dbReference type="PANTHER" id="PTHR43130">
    <property type="entry name" value="ARAC-FAMILY TRANSCRIPTIONAL REGULATOR"/>
    <property type="match status" value="1"/>
</dbReference>